<keyword evidence="1" id="KW-0812">Transmembrane</keyword>
<accession>W9RRQ3</accession>
<organism evidence="2 3">
    <name type="scientific">Morus notabilis</name>
    <dbReference type="NCBI Taxonomy" id="981085"/>
    <lineage>
        <taxon>Eukaryota</taxon>
        <taxon>Viridiplantae</taxon>
        <taxon>Streptophyta</taxon>
        <taxon>Embryophyta</taxon>
        <taxon>Tracheophyta</taxon>
        <taxon>Spermatophyta</taxon>
        <taxon>Magnoliopsida</taxon>
        <taxon>eudicotyledons</taxon>
        <taxon>Gunneridae</taxon>
        <taxon>Pentapetalae</taxon>
        <taxon>rosids</taxon>
        <taxon>fabids</taxon>
        <taxon>Rosales</taxon>
        <taxon>Moraceae</taxon>
        <taxon>Moreae</taxon>
        <taxon>Morus</taxon>
    </lineage>
</organism>
<name>W9RRQ3_9ROSA</name>
<keyword evidence="1" id="KW-0472">Membrane</keyword>
<keyword evidence="1" id="KW-1133">Transmembrane helix</keyword>
<keyword evidence="3" id="KW-1185">Reference proteome</keyword>
<evidence type="ECO:0000313" key="2">
    <source>
        <dbReference type="EMBL" id="EXB66543.1"/>
    </source>
</evidence>
<dbReference type="AlphaFoldDB" id="W9RRQ3"/>
<proteinExistence type="predicted"/>
<sequence length="67" mass="7206">MELHFLPLSTWIGSTTTAVIFSSWMAFLASSITPSSANLTLSSPPLAFKAPRALPFPAPNGWVKDTK</sequence>
<dbReference type="EMBL" id="KE344549">
    <property type="protein sequence ID" value="EXB66543.1"/>
    <property type="molecule type" value="Genomic_DNA"/>
</dbReference>
<reference evidence="3" key="1">
    <citation type="submission" date="2013-01" db="EMBL/GenBank/DDBJ databases">
        <title>Draft Genome Sequence of a Mulberry Tree, Morus notabilis C.K. Schneid.</title>
        <authorList>
            <person name="He N."/>
            <person name="Zhao S."/>
        </authorList>
    </citation>
    <scope>NUCLEOTIDE SEQUENCE</scope>
</reference>
<protein>
    <submittedName>
        <fullName evidence="2">Uncharacterized protein</fullName>
    </submittedName>
</protein>
<evidence type="ECO:0000313" key="3">
    <source>
        <dbReference type="Proteomes" id="UP000030645"/>
    </source>
</evidence>
<dbReference type="Proteomes" id="UP000030645">
    <property type="component" value="Unassembled WGS sequence"/>
</dbReference>
<evidence type="ECO:0000256" key="1">
    <source>
        <dbReference type="SAM" id="Phobius"/>
    </source>
</evidence>
<feature type="transmembrane region" description="Helical" evidence="1">
    <location>
        <begin position="6"/>
        <end position="29"/>
    </location>
</feature>
<gene>
    <name evidence="2" type="ORF">L484_017783</name>
</gene>